<dbReference type="Pfam" id="PF01363">
    <property type="entry name" value="FYVE"/>
    <property type="match status" value="1"/>
</dbReference>
<evidence type="ECO:0000259" key="7">
    <source>
        <dbReference type="PROSITE" id="PS50178"/>
    </source>
</evidence>
<feature type="compositionally biased region" description="Basic and acidic residues" evidence="6">
    <location>
        <begin position="810"/>
        <end position="822"/>
    </location>
</feature>
<dbReference type="EMBL" id="JAVIJP010000028">
    <property type="protein sequence ID" value="KAL3634382.1"/>
    <property type="molecule type" value="Genomic_DNA"/>
</dbReference>
<dbReference type="SMART" id="SM00064">
    <property type="entry name" value="FYVE"/>
    <property type="match status" value="1"/>
</dbReference>
<feature type="region of interest" description="Disordered" evidence="6">
    <location>
        <begin position="532"/>
        <end position="563"/>
    </location>
</feature>
<keyword evidence="5" id="KW-0175">Coiled coil</keyword>
<evidence type="ECO:0000256" key="6">
    <source>
        <dbReference type="SAM" id="MobiDB-lite"/>
    </source>
</evidence>
<dbReference type="PANTHER" id="PTHR47553">
    <property type="entry name" value="MYOSIN-11"/>
    <property type="match status" value="1"/>
</dbReference>
<evidence type="ECO:0000256" key="1">
    <source>
        <dbReference type="ARBA" id="ARBA00022723"/>
    </source>
</evidence>
<dbReference type="Gene3D" id="3.30.40.10">
    <property type="entry name" value="Zinc/RING finger domain, C3HC4 (zinc finger)"/>
    <property type="match status" value="1"/>
</dbReference>
<dbReference type="SUPFAM" id="SSF57903">
    <property type="entry name" value="FYVE/PHD zinc finger"/>
    <property type="match status" value="1"/>
</dbReference>
<protein>
    <recommendedName>
        <fullName evidence="7">FYVE-type domain-containing protein</fullName>
    </recommendedName>
</protein>
<dbReference type="PROSITE" id="PS50178">
    <property type="entry name" value="ZF_FYVE"/>
    <property type="match status" value="1"/>
</dbReference>
<dbReference type="InterPro" id="IPR017455">
    <property type="entry name" value="Znf_FYVE-rel"/>
</dbReference>
<accession>A0ABD3D0P9</accession>
<reference evidence="9" key="1">
    <citation type="journal article" date="2024" name="IScience">
        <title>Strigolactones Initiate the Formation of Haustorium-like Structures in Castilleja.</title>
        <authorList>
            <person name="Buerger M."/>
            <person name="Peterson D."/>
            <person name="Chory J."/>
        </authorList>
    </citation>
    <scope>NUCLEOTIDE SEQUENCE [LARGE SCALE GENOMIC DNA]</scope>
</reference>
<dbReference type="Proteomes" id="UP001632038">
    <property type="component" value="Unassembled WGS sequence"/>
</dbReference>
<keyword evidence="2 4" id="KW-0863">Zinc-finger</keyword>
<evidence type="ECO:0000256" key="3">
    <source>
        <dbReference type="ARBA" id="ARBA00022833"/>
    </source>
</evidence>
<dbReference type="InterPro" id="IPR013083">
    <property type="entry name" value="Znf_RING/FYVE/PHD"/>
</dbReference>
<proteinExistence type="predicted"/>
<feature type="region of interest" description="Disordered" evidence="6">
    <location>
        <begin position="682"/>
        <end position="717"/>
    </location>
</feature>
<feature type="compositionally biased region" description="Polar residues" evidence="6">
    <location>
        <begin position="540"/>
        <end position="550"/>
    </location>
</feature>
<feature type="compositionally biased region" description="Low complexity" evidence="6">
    <location>
        <begin position="762"/>
        <end position="772"/>
    </location>
</feature>
<dbReference type="InterPro" id="IPR000306">
    <property type="entry name" value="Znf_FYVE"/>
</dbReference>
<feature type="compositionally biased region" description="Low complexity" evidence="6">
    <location>
        <begin position="588"/>
        <end position="602"/>
    </location>
</feature>
<dbReference type="PANTHER" id="PTHR47553:SF1">
    <property type="entry name" value="RING_FYVE_PHD ZINC FINGER SUPERFAMILY PROTEIN"/>
    <property type="match status" value="1"/>
</dbReference>
<gene>
    <name evidence="8" type="ORF">CASFOL_021436</name>
</gene>
<evidence type="ECO:0000256" key="4">
    <source>
        <dbReference type="PROSITE-ProRule" id="PRU00091"/>
    </source>
</evidence>
<sequence>MLEKIGLPPKPSLRGNSWVVDASHCQGCSSQFTFINRKHHCRRCGGIFCGSCSQQRMVLRGQGDSPVRICEPCKKLEEAARFELRYGRTAKGSSKHASMKDDEILKAVLGKEDKSLSAISSSASCSYIPDGVTAADNVDIVRNLSLNPADMLNELESTTTPEDLRKQAVDEKSKYKTLKAEGKPEEALRAFKRGKELERQAGALEISLRKIRRNNDFKAAADKNKLPAKKSKETDNLAAELKDLGWSDQDLRDAEKRPTTSVEGELSSLIREFSNNPKTEKTTVSSDKSQVIAHKKRALELKRSGNLVEAKEELKRAKILERKIEEEELLGDAEDSDDELSSLIRSMDGDDHDHDFSVGHDKSDVNIDFGHFTGIADDLAVDGNFEVTDEDMYDPEINSALQSLGWMEDTEADSEVFDRESIVTEIQSLKREALVQKRAGNSADAMALLRKAKLLEKELEDSVTHEKEEPIFSTGAGANDMAFKTAPKSKLVIQKELLALKKKALSLRREGKLDESADELKKAKALEEQLEDMNKAPSVGSKQSVHTDTLGNEDEEEVTDQDLHDPAYLSLLKNMGWEDVDNNAEAQSTTSKENNKSSKYTSDSATIQSVATVDIDTSGKSKSEIQRELLALKRKALTLRRQGETEEADQVLKMAKLLEEKLNELDESTQVKDKVITSLEKPDEIVHEKEKPYIHKPHSSPAPTTPKPNPSPLHQEILAYKRKAIAFKREGKLAEAKEALRQAKLLEKKSTEVEDKDDVPQASAATNSSDTSSVDKEAASPSSVSKPLSSRDRFKLQQESLGHKRQALKLRREGRTAEADSEFEMAKAIEARLEESDASSSSGSVEPVDDVIVEDFLDPQLLSMLQSVGLDDGQISTTVGPTSAVNEKPEREQLVERMKAEKVKAVTLKRSGKQAEALDALRRAKLYEKKLQSLSAK</sequence>
<dbReference type="AlphaFoldDB" id="A0ABD3D0P9"/>
<organism evidence="8 9">
    <name type="scientific">Castilleja foliolosa</name>
    <dbReference type="NCBI Taxonomy" id="1961234"/>
    <lineage>
        <taxon>Eukaryota</taxon>
        <taxon>Viridiplantae</taxon>
        <taxon>Streptophyta</taxon>
        <taxon>Embryophyta</taxon>
        <taxon>Tracheophyta</taxon>
        <taxon>Spermatophyta</taxon>
        <taxon>Magnoliopsida</taxon>
        <taxon>eudicotyledons</taxon>
        <taxon>Gunneridae</taxon>
        <taxon>Pentapetalae</taxon>
        <taxon>asterids</taxon>
        <taxon>lamiids</taxon>
        <taxon>Lamiales</taxon>
        <taxon>Orobanchaceae</taxon>
        <taxon>Pedicularideae</taxon>
        <taxon>Castillejinae</taxon>
        <taxon>Castilleja</taxon>
    </lineage>
</organism>
<keyword evidence="1" id="KW-0479">Metal-binding</keyword>
<feature type="coiled-coil region" evidence="5">
    <location>
        <begin position="622"/>
        <end position="668"/>
    </location>
</feature>
<dbReference type="SMART" id="SM00028">
    <property type="entry name" value="TPR"/>
    <property type="match status" value="6"/>
</dbReference>
<dbReference type="InterPro" id="IPR011990">
    <property type="entry name" value="TPR-like_helical_dom_sf"/>
</dbReference>
<dbReference type="SUPFAM" id="SSF48452">
    <property type="entry name" value="TPR-like"/>
    <property type="match status" value="1"/>
</dbReference>
<feature type="region of interest" description="Disordered" evidence="6">
    <location>
        <begin position="584"/>
        <end position="604"/>
    </location>
</feature>
<evidence type="ECO:0000256" key="2">
    <source>
        <dbReference type="ARBA" id="ARBA00022771"/>
    </source>
</evidence>
<evidence type="ECO:0000256" key="5">
    <source>
        <dbReference type="SAM" id="Coils"/>
    </source>
</evidence>
<keyword evidence="3" id="KW-0862">Zinc</keyword>
<feature type="compositionally biased region" description="Acidic residues" evidence="6">
    <location>
        <begin position="551"/>
        <end position="560"/>
    </location>
</feature>
<comment type="caution">
    <text evidence="8">The sequence shown here is derived from an EMBL/GenBank/DDBJ whole genome shotgun (WGS) entry which is preliminary data.</text>
</comment>
<dbReference type="InterPro" id="IPR019734">
    <property type="entry name" value="TPR_rpt"/>
</dbReference>
<dbReference type="FunFam" id="3.30.40.10:FF:000925">
    <property type="entry name" value="Zinc finger protein, putative"/>
    <property type="match status" value="1"/>
</dbReference>
<keyword evidence="9" id="KW-1185">Reference proteome</keyword>
<dbReference type="GO" id="GO:0008270">
    <property type="term" value="F:zinc ion binding"/>
    <property type="evidence" value="ECO:0007669"/>
    <property type="project" value="UniProtKB-KW"/>
</dbReference>
<evidence type="ECO:0000313" key="8">
    <source>
        <dbReference type="EMBL" id="KAL3634382.1"/>
    </source>
</evidence>
<feature type="compositionally biased region" description="Basic and acidic residues" evidence="6">
    <location>
        <begin position="682"/>
        <end position="693"/>
    </location>
</feature>
<feature type="region of interest" description="Disordered" evidence="6">
    <location>
        <begin position="745"/>
        <end position="822"/>
    </location>
</feature>
<feature type="domain" description="FYVE-type" evidence="7">
    <location>
        <begin position="19"/>
        <end position="78"/>
    </location>
</feature>
<name>A0ABD3D0P9_9LAMI</name>
<dbReference type="InterPro" id="IPR011011">
    <property type="entry name" value="Znf_FYVE_PHD"/>
</dbReference>
<evidence type="ECO:0000313" key="9">
    <source>
        <dbReference type="Proteomes" id="UP001632038"/>
    </source>
</evidence>